<keyword evidence="1" id="KW-1133">Transmembrane helix</keyword>
<evidence type="ECO:0000256" key="1">
    <source>
        <dbReference type="SAM" id="Phobius"/>
    </source>
</evidence>
<proteinExistence type="predicted"/>
<evidence type="ECO:0000259" key="2">
    <source>
        <dbReference type="Pfam" id="PF07811"/>
    </source>
</evidence>
<dbReference type="AlphaFoldDB" id="A0A916X6F5"/>
<dbReference type="InterPro" id="IPR012495">
    <property type="entry name" value="TadE-like_dom"/>
</dbReference>
<protein>
    <recommendedName>
        <fullName evidence="2">TadE-like domain-containing protein</fullName>
    </recommendedName>
</protein>
<reference evidence="3" key="1">
    <citation type="journal article" date="2014" name="Int. J. Syst. Evol. Microbiol.">
        <title>Complete genome sequence of Corynebacterium casei LMG S-19264T (=DSM 44701T), isolated from a smear-ripened cheese.</title>
        <authorList>
            <consortium name="US DOE Joint Genome Institute (JGI-PGF)"/>
            <person name="Walter F."/>
            <person name="Albersmeier A."/>
            <person name="Kalinowski J."/>
            <person name="Ruckert C."/>
        </authorList>
    </citation>
    <scope>NUCLEOTIDE SEQUENCE</scope>
    <source>
        <strain evidence="3">CGMCC 1.15095</strain>
    </source>
</reference>
<dbReference type="Pfam" id="PF07811">
    <property type="entry name" value="TadE"/>
    <property type="match status" value="1"/>
</dbReference>
<dbReference type="Proteomes" id="UP000608154">
    <property type="component" value="Unassembled WGS sequence"/>
</dbReference>
<gene>
    <name evidence="3" type="ORF">GCM10011494_29060</name>
</gene>
<accession>A0A916X6F5</accession>
<feature type="transmembrane region" description="Helical" evidence="1">
    <location>
        <begin position="12"/>
        <end position="32"/>
    </location>
</feature>
<feature type="domain" description="TadE-like" evidence="2">
    <location>
        <begin position="11"/>
        <end position="53"/>
    </location>
</feature>
<keyword evidence="1" id="KW-0472">Membrane</keyword>
<evidence type="ECO:0000313" key="4">
    <source>
        <dbReference type="Proteomes" id="UP000608154"/>
    </source>
</evidence>
<name>A0A916X6F5_9SPHN</name>
<sequence length="137" mass="14668">MPRRLLRERRGVTAVEFAIIAPVLLLFIFGIIETGRMMWTWQALQEAAYATARCVAIGDTRCATDEQVRQYVIDRLAGSRIGLATSDVSIASTATCNGLSGMSRVALTLPYEAPLGGLFPGFPSELTVSGCMPAQGG</sequence>
<organism evidence="3 4">
    <name type="scientific">Novosphingobium endophyticum</name>
    <dbReference type="NCBI Taxonomy" id="1955250"/>
    <lineage>
        <taxon>Bacteria</taxon>
        <taxon>Pseudomonadati</taxon>
        <taxon>Pseudomonadota</taxon>
        <taxon>Alphaproteobacteria</taxon>
        <taxon>Sphingomonadales</taxon>
        <taxon>Sphingomonadaceae</taxon>
        <taxon>Novosphingobium</taxon>
    </lineage>
</organism>
<keyword evidence="4" id="KW-1185">Reference proteome</keyword>
<reference evidence="3" key="2">
    <citation type="submission" date="2020-09" db="EMBL/GenBank/DDBJ databases">
        <authorList>
            <person name="Sun Q."/>
            <person name="Zhou Y."/>
        </authorList>
    </citation>
    <scope>NUCLEOTIDE SEQUENCE</scope>
    <source>
        <strain evidence="3">CGMCC 1.15095</strain>
    </source>
</reference>
<keyword evidence="1" id="KW-0812">Transmembrane</keyword>
<evidence type="ECO:0000313" key="3">
    <source>
        <dbReference type="EMBL" id="GGC08564.1"/>
    </source>
</evidence>
<dbReference type="RefSeq" id="WP_188772277.1">
    <property type="nucleotide sequence ID" value="NZ_BMHK01000022.1"/>
</dbReference>
<dbReference type="EMBL" id="BMHK01000022">
    <property type="protein sequence ID" value="GGC08564.1"/>
    <property type="molecule type" value="Genomic_DNA"/>
</dbReference>
<comment type="caution">
    <text evidence="3">The sequence shown here is derived from an EMBL/GenBank/DDBJ whole genome shotgun (WGS) entry which is preliminary data.</text>
</comment>